<organism evidence="2 3">
    <name type="scientific">Rubidibacter lacunae KORDI 51-2</name>
    <dbReference type="NCBI Taxonomy" id="582515"/>
    <lineage>
        <taxon>Bacteria</taxon>
        <taxon>Bacillati</taxon>
        <taxon>Cyanobacteriota</taxon>
        <taxon>Cyanophyceae</taxon>
        <taxon>Oscillatoriophycideae</taxon>
        <taxon>Chroococcales</taxon>
        <taxon>Aphanothecaceae</taxon>
        <taxon>Rubidibacter</taxon>
    </lineage>
</organism>
<dbReference type="AlphaFoldDB" id="U5DR82"/>
<feature type="domain" description="Glyoxalase/fosfomycin resistance/dioxygenase" evidence="1">
    <location>
        <begin position="78"/>
        <end position="123"/>
    </location>
</feature>
<name>U5DR82_9CHRO</name>
<dbReference type="InterPro" id="IPR004360">
    <property type="entry name" value="Glyas_Fos-R_dOase_dom"/>
</dbReference>
<dbReference type="Proteomes" id="UP000016960">
    <property type="component" value="Unassembled WGS sequence"/>
</dbReference>
<dbReference type="Pfam" id="PF00903">
    <property type="entry name" value="Glyoxalase"/>
    <property type="match status" value="1"/>
</dbReference>
<dbReference type="OrthoDB" id="9796521at2"/>
<evidence type="ECO:0000313" key="2">
    <source>
        <dbReference type="EMBL" id="ERN42205.1"/>
    </source>
</evidence>
<dbReference type="InParanoid" id="U5DR82"/>
<protein>
    <recommendedName>
        <fullName evidence="1">Glyoxalase/fosfomycin resistance/dioxygenase domain-containing protein</fullName>
    </recommendedName>
</protein>
<sequence>MLQTARSLASIPFRQTAATPRIEPQLPSAERRSLDAITVLLYYSVIGNRHCRGGANDEPDILRADARIARRRPQERHGILSVPDLDATYRHLSDRGVEFCEPPRAQAWGGTLAHLRDRAGNILTLVA</sequence>
<dbReference type="InterPro" id="IPR029068">
    <property type="entry name" value="Glyas_Bleomycin-R_OHBP_Dase"/>
</dbReference>
<gene>
    <name evidence="2" type="ORF">KR51_00011340</name>
</gene>
<keyword evidence="3" id="KW-1185">Reference proteome</keyword>
<dbReference type="STRING" id="582515.KR51_00011340"/>
<reference evidence="2 3" key="1">
    <citation type="submission" date="2013-05" db="EMBL/GenBank/DDBJ databases">
        <title>Draft genome sequence of Rubidibacter lacunae KORDI 51-2.</title>
        <authorList>
            <person name="Choi D.H."/>
            <person name="Noh J.H."/>
            <person name="Kwon K.-K."/>
            <person name="Lee J.-H."/>
            <person name="Ryu J.-Y."/>
        </authorList>
    </citation>
    <scope>NUCLEOTIDE SEQUENCE [LARGE SCALE GENOMIC DNA]</scope>
    <source>
        <strain evidence="2 3">KORDI 51-2</strain>
    </source>
</reference>
<comment type="caution">
    <text evidence="2">The sequence shown here is derived from an EMBL/GenBank/DDBJ whole genome shotgun (WGS) entry which is preliminary data.</text>
</comment>
<accession>U5DR82</accession>
<evidence type="ECO:0000259" key="1">
    <source>
        <dbReference type="Pfam" id="PF00903"/>
    </source>
</evidence>
<dbReference type="EMBL" id="ASSJ01000030">
    <property type="protein sequence ID" value="ERN42205.1"/>
    <property type="molecule type" value="Genomic_DNA"/>
</dbReference>
<dbReference type="Gene3D" id="3.10.180.10">
    <property type="entry name" value="2,3-Dihydroxybiphenyl 1,2-Dioxygenase, domain 1"/>
    <property type="match status" value="1"/>
</dbReference>
<dbReference type="RefSeq" id="WP_022605529.1">
    <property type="nucleotide sequence ID" value="NZ_ASSJ01000030.1"/>
</dbReference>
<proteinExistence type="predicted"/>
<dbReference type="SUPFAM" id="SSF54593">
    <property type="entry name" value="Glyoxalase/Bleomycin resistance protein/Dihydroxybiphenyl dioxygenase"/>
    <property type="match status" value="1"/>
</dbReference>
<evidence type="ECO:0000313" key="3">
    <source>
        <dbReference type="Proteomes" id="UP000016960"/>
    </source>
</evidence>